<dbReference type="GO" id="GO:0030313">
    <property type="term" value="C:cell envelope"/>
    <property type="evidence" value="ECO:0007669"/>
    <property type="project" value="UniProtKB-SubCell"/>
</dbReference>
<dbReference type="GO" id="GO:0006515">
    <property type="term" value="P:protein quality control for misfolded or incompletely synthesized proteins"/>
    <property type="evidence" value="ECO:0007669"/>
    <property type="project" value="TreeGrafter"/>
</dbReference>
<feature type="binding site" evidence="13">
    <location>
        <position position="57"/>
    </location>
    <ligand>
        <name>substrate</name>
    </ligand>
</feature>
<dbReference type="SMART" id="SM00228">
    <property type="entry name" value="PDZ"/>
    <property type="match status" value="2"/>
</dbReference>
<dbReference type="Proteomes" id="UP000615796">
    <property type="component" value="Unassembled WGS sequence"/>
</dbReference>
<dbReference type="InterPro" id="IPR011782">
    <property type="entry name" value="Pept_S1C_Do"/>
</dbReference>
<comment type="catalytic activity">
    <reaction evidence="1">
        <text>Acts on substrates that are at least partially unfolded. The cleavage site P1 residue is normally between a pair of hydrophobic residues, such as Val-|-Val.</text>
        <dbReference type="EC" id="3.4.21.107"/>
    </reaction>
</comment>
<dbReference type="PANTHER" id="PTHR22939">
    <property type="entry name" value="SERINE PROTEASE FAMILY S1C HTRA-RELATED"/>
    <property type="match status" value="1"/>
</dbReference>
<dbReference type="RefSeq" id="WP_154169127.1">
    <property type="nucleotide sequence ID" value="NZ_CP095311.1"/>
</dbReference>
<feature type="binding site" evidence="13">
    <location>
        <position position="139"/>
    </location>
    <ligand>
        <name>substrate</name>
    </ligand>
</feature>
<evidence type="ECO:0000256" key="9">
    <source>
        <dbReference type="ARBA" id="ARBA00022825"/>
    </source>
</evidence>
<dbReference type="NCBIfam" id="TIGR02037">
    <property type="entry name" value="degP_htrA_DO"/>
    <property type="match status" value="1"/>
</dbReference>
<feature type="active site" description="Charge relay system" evidence="12">
    <location>
        <position position="139"/>
    </location>
</feature>
<evidence type="ECO:0000256" key="13">
    <source>
        <dbReference type="PIRSR" id="PIRSR611782-2"/>
    </source>
</evidence>
<dbReference type="GO" id="GO:0042597">
    <property type="term" value="C:periplasmic space"/>
    <property type="evidence" value="ECO:0007669"/>
    <property type="project" value="TreeGrafter"/>
</dbReference>
<reference evidence="16" key="1">
    <citation type="submission" date="2020-08" db="EMBL/GenBank/DDBJ databases">
        <title>Genome Sequencing and Pan-Genome Analysis of Migratory bird Vibrio Strains, Inner Mongolia.</title>
        <authorList>
            <person name="Zheng L."/>
        </authorList>
    </citation>
    <scope>NUCLEOTIDE SEQUENCE</scope>
    <source>
        <strain evidence="16">M13F</strain>
    </source>
</reference>
<keyword evidence="9" id="KW-0720">Serine protease</keyword>
<dbReference type="EC" id="3.4.21.107" evidence="4"/>
<dbReference type="InterPro" id="IPR001478">
    <property type="entry name" value="PDZ"/>
</dbReference>
<evidence type="ECO:0000256" key="8">
    <source>
        <dbReference type="ARBA" id="ARBA00022801"/>
    </source>
</evidence>
<evidence type="ECO:0000256" key="7">
    <source>
        <dbReference type="ARBA" id="ARBA00022737"/>
    </source>
</evidence>
<feature type="domain" description="PDZ" evidence="15">
    <location>
        <begin position="258"/>
        <end position="349"/>
    </location>
</feature>
<dbReference type="PANTHER" id="PTHR22939:SF129">
    <property type="entry name" value="SERINE PROTEASE HTRA2, MITOCHONDRIAL"/>
    <property type="match status" value="1"/>
</dbReference>
<evidence type="ECO:0000256" key="6">
    <source>
        <dbReference type="ARBA" id="ARBA00022729"/>
    </source>
</evidence>
<evidence type="ECO:0000313" key="16">
    <source>
        <dbReference type="EMBL" id="MBC5849508.1"/>
    </source>
</evidence>
<dbReference type="FunFam" id="2.40.10.120:FF:000001">
    <property type="entry name" value="Periplasmic serine endoprotease DegP-like"/>
    <property type="match status" value="1"/>
</dbReference>
<dbReference type="FunFam" id="2.40.10.10:FF:000001">
    <property type="entry name" value="Periplasmic serine protease DegS"/>
    <property type="match status" value="1"/>
</dbReference>
<evidence type="ECO:0000313" key="17">
    <source>
        <dbReference type="Proteomes" id="UP000615796"/>
    </source>
</evidence>
<evidence type="ECO:0000256" key="1">
    <source>
        <dbReference type="ARBA" id="ARBA00001772"/>
    </source>
</evidence>
<protein>
    <recommendedName>
        <fullName evidence="4">peptidase Do</fullName>
        <ecNumber evidence="4">3.4.21.107</ecNumber>
    </recommendedName>
    <alternativeName>
        <fullName evidence="11">Protease Do</fullName>
    </alternativeName>
</protein>
<keyword evidence="7" id="KW-0677">Repeat</keyword>
<evidence type="ECO:0000256" key="12">
    <source>
        <dbReference type="PIRSR" id="PIRSR611782-1"/>
    </source>
</evidence>
<evidence type="ECO:0000259" key="15">
    <source>
        <dbReference type="PROSITE" id="PS50106"/>
    </source>
</evidence>
<dbReference type="GO" id="GO:0004252">
    <property type="term" value="F:serine-type endopeptidase activity"/>
    <property type="evidence" value="ECO:0007669"/>
    <property type="project" value="InterPro"/>
</dbReference>
<dbReference type="CDD" id="cd23084">
    <property type="entry name" value="cpPDZ2_DegP-like"/>
    <property type="match status" value="1"/>
</dbReference>
<comment type="subcellular location">
    <subcellularLocation>
        <location evidence="2">Cell envelope</location>
    </subcellularLocation>
</comment>
<feature type="active site" description="Charge relay system" evidence="12">
    <location>
        <position position="109"/>
    </location>
</feature>
<feature type="chain" id="PRO_5040818714" description="peptidase Do" evidence="14">
    <location>
        <begin position="27"/>
        <end position="455"/>
    </location>
</feature>
<dbReference type="FunFam" id="2.30.42.10:FF:000037">
    <property type="entry name" value="Periplasmic serine endoprotease DegP-like"/>
    <property type="match status" value="1"/>
</dbReference>
<accession>A0A9X0R4J6</accession>
<evidence type="ECO:0000256" key="3">
    <source>
        <dbReference type="ARBA" id="ARBA00010541"/>
    </source>
</evidence>
<feature type="binding site" evidence="13">
    <location>
        <begin position="269"/>
        <end position="273"/>
    </location>
    <ligand>
        <name>substrate</name>
    </ligand>
</feature>
<evidence type="ECO:0000256" key="11">
    <source>
        <dbReference type="ARBA" id="ARBA00032850"/>
    </source>
</evidence>
<evidence type="ECO:0000256" key="2">
    <source>
        <dbReference type="ARBA" id="ARBA00004196"/>
    </source>
</evidence>
<dbReference type="AlphaFoldDB" id="A0A9X0R4J6"/>
<evidence type="ECO:0000256" key="5">
    <source>
        <dbReference type="ARBA" id="ARBA00022670"/>
    </source>
</evidence>
<dbReference type="InterPro" id="IPR036034">
    <property type="entry name" value="PDZ_sf"/>
</dbReference>
<evidence type="ECO:0000256" key="10">
    <source>
        <dbReference type="ARBA" id="ARBA00023016"/>
    </source>
</evidence>
<dbReference type="EMBL" id="JACRUP010000001">
    <property type="protein sequence ID" value="MBC5849508.1"/>
    <property type="molecule type" value="Genomic_DNA"/>
</dbReference>
<dbReference type="Pfam" id="PF00595">
    <property type="entry name" value="PDZ"/>
    <property type="match status" value="1"/>
</dbReference>
<dbReference type="Pfam" id="PF13180">
    <property type="entry name" value="PDZ_2"/>
    <property type="match status" value="1"/>
</dbReference>
<dbReference type="SUPFAM" id="SSF50156">
    <property type="entry name" value="PDZ domain-like"/>
    <property type="match status" value="2"/>
</dbReference>
<evidence type="ECO:0000256" key="14">
    <source>
        <dbReference type="SAM" id="SignalP"/>
    </source>
</evidence>
<name>A0A9X0R4J6_VIBME</name>
<dbReference type="InterPro" id="IPR009003">
    <property type="entry name" value="Peptidase_S1_PA"/>
</dbReference>
<feature type="binding site" evidence="13">
    <location>
        <position position="109"/>
    </location>
    <ligand>
        <name>substrate</name>
    </ligand>
</feature>
<organism evidence="16 17">
    <name type="scientific">Vibrio metschnikovii</name>
    <dbReference type="NCBI Taxonomy" id="28172"/>
    <lineage>
        <taxon>Bacteria</taxon>
        <taxon>Pseudomonadati</taxon>
        <taxon>Pseudomonadota</taxon>
        <taxon>Gammaproteobacteria</taxon>
        <taxon>Vibrionales</taxon>
        <taxon>Vibrionaceae</taxon>
        <taxon>Vibrio</taxon>
    </lineage>
</organism>
<keyword evidence="8" id="KW-0378">Hydrolase</keyword>
<proteinExistence type="inferred from homology"/>
<comment type="similarity">
    <text evidence="3">Belongs to the peptidase S1C family.</text>
</comment>
<keyword evidence="6 14" id="KW-0732">Signal</keyword>
<dbReference type="Gene3D" id="2.30.42.10">
    <property type="match status" value="2"/>
</dbReference>
<keyword evidence="10" id="KW-0346">Stress response</keyword>
<dbReference type="PROSITE" id="PS50106">
    <property type="entry name" value="PDZ"/>
    <property type="match status" value="2"/>
</dbReference>
<feature type="binding site" evidence="13">
    <location>
        <begin position="212"/>
        <end position="214"/>
    </location>
    <ligand>
        <name>substrate</name>
    </ligand>
</feature>
<sequence length="455" mass="48338">MKKPLLVLTALSLSLSSLITPLQVNAALPIAVQGQTLPSLAPMLETVTPAVVSIAVEGTQVARQRIPDQFRFFFGPNFPTEQFQERPFRGLGSGVIINASKGYIVTNYHVINDAEKIRVKLYDGREFSAELVGGDQMSDVALLKINTTTNLTEMPIADSDQLRVGDFAVAIGNPFGLGQTVTSGIISALGRSGLNLENFENFIQTDAAINSGNSGGALVNLNGELIGINTAILGPNGGNVGIGFAIPSNMMKNLTDQIIEFGEVKRGMLGVQGGEISSELAEALGYTSSKGAFVSQVVADSAADKAGIKAGDIIVSINGRKIDTFSELRANVATLGPGKKVKLGVVRDGKDKTFTVTLEEQVVNKTKADNLHQGLTGAELSNTTASDSIQGVKITQVEKGSTAEAYQLQQDDIIIGVNRKRVRNIAEFRAVLEQSPAILALNIQRGDRTLYLVIR</sequence>
<feature type="domain" description="PDZ" evidence="15">
    <location>
        <begin position="355"/>
        <end position="447"/>
    </location>
</feature>
<dbReference type="FunFam" id="2.30.42.10:FF:000050">
    <property type="entry name" value="Periplasmic serine endoprotease DegP-like"/>
    <property type="match status" value="1"/>
</dbReference>
<dbReference type="Pfam" id="PF13365">
    <property type="entry name" value="Trypsin_2"/>
    <property type="match status" value="1"/>
</dbReference>
<dbReference type="InterPro" id="IPR001940">
    <property type="entry name" value="Peptidase_S1C"/>
</dbReference>
<feature type="active site" description="Charge relay system" evidence="12">
    <location>
        <position position="214"/>
    </location>
</feature>
<keyword evidence="17" id="KW-1185">Reference proteome</keyword>
<comment type="caution">
    <text evidence="16">The sequence shown here is derived from an EMBL/GenBank/DDBJ whole genome shotgun (WGS) entry which is preliminary data.</text>
</comment>
<evidence type="ECO:0000256" key="4">
    <source>
        <dbReference type="ARBA" id="ARBA00013035"/>
    </source>
</evidence>
<keyword evidence="5" id="KW-0645">Protease</keyword>
<gene>
    <name evidence="16" type="ORF">H8Q88_00860</name>
</gene>
<feature type="signal peptide" evidence="14">
    <location>
        <begin position="1"/>
        <end position="26"/>
    </location>
</feature>
<dbReference type="CDD" id="cd10839">
    <property type="entry name" value="cpPDZ1_DegP-like"/>
    <property type="match status" value="1"/>
</dbReference>
<dbReference type="PRINTS" id="PR00834">
    <property type="entry name" value="PROTEASES2C"/>
</dbReference>
<dbReference type="Gene3D" id="2.40.10.120">
    <property type="match status" value="1"/>
</dbReference>
<dbReference type="SUPFAM" id="SSF50494">
    <property type="entry name" value="Trypsin-like serine proteases"/>
    <property type="match status" value="1"/>
</dbReference>